<proteinExistence type="inferred from homology"/>
<protein>
    <recommendedName>
        <fullName evidence="18">FAD/NAD(P)-binding domain-containing protein</fullName>
    </recommendedName>
</protein>
<evidence type="ECO:0000256" key="8">
    <source>
        <dbReference type="ARBA" id="ARBA00023002"/>
    </source>
</evidence>
<sequence>MWRSWLRASSARASLPAAALAVGMFSSVSSFSLNEPVQPRVDAPPGGAVPARSTSPSGDKMRLTRRFTRRKQTKHHSYVIVGSGTAANAAIEAIRQEDASADILVLSDENALPRLDFGAHASRAQDAPDRSEDDEEEEEEESLAHALLESYNEWRRHLSARFEEDVAGSAANGPPPLTLLLDKRPLEFDVEKNRVLLGDGTEVRYERCLIASAGRPKHFYVLDSDRVSYALKDRVNTCTTRADFVRLDQLAAGGAEGGGDVQSVLVIGAGFLGCEVACALATDPRNDHIKTKLVFVEQAPAARTLPPYLAEELARRLSRAGVEVVPDKLVTSLRPSVDDDDNESDSGVTVGVLGKDKPEAALDADYVVLASTHTDPAPTLRMGRATRAGGGLERDEKNGGLVVNAQLEAVSGLFVAGNAASYYDPYLGRRRVDRYDHAVNSGLTAGRNMARSLRGAGKMKTYRHQPLFRSHLSGVGVLVEGIGEVDSSLRTVGVWVQPPNIGAGPSGTRGMPYERGVVYYLKGNKIMGILLWNASDVLESARQLMLSRPEVRDNVVEELKHTISLAPNEWLHVVST</sequence>
<dbReference type="InterPro" id="IPR023753">
    <property type="entry name" value="FAD/NAD-binding_dom"/>
</dbReference>
<dbReference type="GO" id="GO:0005739">
    <property type="term" value="C:mitochondrion"/>
    <property type="evidence" value="ECO:0007669"/>
    <property type="project" value="UniProtKB-SubCell"/>
</dbReference>
<name>A0ABD3EYS5_9STRA</name>
<comment type="cofactor">
    <cofactor evidence="1">
        <name>FAD</name>
        <dbReference type="ChEBI" id="CHEBI:57692"/>
    </cofactor>
</comment>
<dbReference type="InterPro" id="IPR036188">
    <property type="entry name" value="FAD/NAD-bd_sf"/>
</dbReference>
<keyword evidence="4" id="KW-0285">Flavoprotein</keyword>
<comment type="caution">
    <text evidence="16">The sequence shown here is derived from an EMBL/GenBank/DDBJ whole genome shotgun (WGS) entry which is preliminary data.</text>
</comment>
<accession>A0ABD3EYS5</accession>
<evidence type="ECO:0000256" key="9">
    <source>
        <dbReference type="ARBA" id="ARBA00023027"/>
    </source>
</evidence>
<evidence type="ECO:0000259" key="14">
    <source>
        <dbReference type="Pfam" id="PF07992"/>
    </source>
</evidence>
<dbReference type="PANTHER" id="PTHR43557">
    <property type="entry name" value="APOPTOSIS-INDUCING FACTOR 1"/>
    <property type="match status" value="1"/>
</dbReference>
<evidence type="ECO:0000259" key="15">
    <source>
        <dbReference type="Pfam" id="PF14721"/>
    </source>
</evidence>
<evidence type="ECO:0000256" key="12">
    <source>
        <dbReference type="SAM" id="MobiDB-lite"/>
    </source>
</evidence>
<keyword evidence="6" id="KW-0274">FAD</keyword>
<dbReference type="InterPro" id="IPR029324">
    <property type="entry name" value="AIF_C"/>
</dbReference>
<dbReference type="Proteomes" id="UP001632037">
    <property type="component" value="Unassembled WGS sequence"/>
</dbReference>
<evidence type="ECO:0000313" key="16">
    <source>
        <dbReference type="EMBL" id="KAL3659412.1"/>
    </source>
</evidence>
<dbReference type="Gene3D" id="3.30.390.30">
    <property type="match status" value="1"/>
</dbReference>
<keyword evidence="7" id="KW-0809">Transit peptide</keyword>
<dbReference type="AlphaFoldDB" id="A0ABD3EYS5"/>
<evidence type="ECO:0000256" key="2">
    <source>
        <dbReference type="ARBA" id="ARBA00004173"/>
    </source>
</evidence>
<feature type="compositionally biased region" description="Acidic residues" evidence="12">
    <location>
        <begin position="131"/>
        <end position="141"/>
    </location>
</feature>
<comment type="catalytic activity">
    <reaction evidence="11">
        <text>A + NADH + H(+) = AH2 + NAD(+)</text>
        <dbReference type="Rhea" id="RHEA:11356"/>
        <dbReference type="ChEBI" id="CHEBI:13193"/>
        <dbReference type="ChEBI" id="CHEBI:15378"/>
        <dbReference type="ChEBI" id="CHEBI:17499"/>
        <dbReference type="ChEBI" id="CHEBI:57540"/>
        <dbReference type="ChEBI" id="CHEBI:57945"/>
    </reaction>
</comment>
<keyword evidence="9" id="KW-0520">NAD</keyword>
<evidence type="ECO:0000256" key="4">
    <source>
        <dbReference type="ARBA" id="ARBA00022630"/>
    </source>
</evidence>
<evidence type="ECO:0000256" key="1">
    <source>
        <dbReference type="ARBA" id="ARBA00001974"/>
    </source>
</evidence>
<organism evidence="16 17">
    <name type="scientific">Phytophthora oleae</name>
    <dbReference type="NCBI Taxonomy" id="2107226"/>
    <lineage>
        <taxon>Eukaryota</taxon>
        <taxon>Sar</taxon>
        <taxon>Stramenopiles</taxon>
        <taxon>Oomycota</taxon>
        <taxon>Peronosporomycetes</taxon>
        <taxon>Peronosporales</taxon>
        <taxon>Peronosporaceae</taxon>
        <taxon>Phytophthora</taxon>
    </lineage>
</organism>
<dbReference type="Pfam" id="PF07992">
    <property type="entry name" value="Pyr_redox_2"/>
    <property type="match status" value="1"/>
</dbReference>
<comment type="similarity">
    <text evidence="3">Belongs to the FAD-dependent oxidoreductase family.</text>
</comment>
<dbReference type="EMBL" id="JBIMZQ010000047">
    <property type="protein sequence ID" value="KAL3659412.1"/>
    <property type="molecule type" value="Genomic_DNA"/>
</dbReference>
<feature type="region of interest" description="Disordered" evidence="12">
    <location>
        <begin position="118"/>
        <end position="144"/>
    </location>
</feature>
<feature type="chain" id="PRO_5044883112" description="FAD/NAD(P)-binding domain-containing protein" evidence="13">
    <location>
        <begin position="22"/>
        <end position="576"/>
    </location>
</feature>
<evidence type="ECO:0000256" key="6">
    <source>
        <dbReference type="ARBA" id="ARBA00022827"/>
    </source>
</evidence>
<keyword evidence="17" id="KW-1185">Reference proteome</keyword>
<evidence type="ECO:0000256" key="11">
    <source>
        <dbReference type="ARBA" id="ARBA00047786"/>
    </source>
</evidence>
<evidence type="ECO:0000256" key="10">
    <source>
        <dbReference type="ARBA" id="ARBA00023128"/>
    </source>
</evidence>
<dbReference type="InterPro" id="IPR050446">
    <property type="entry name" value="FAD-oxidoreductase/Apoptosis"/>
</dbReference>
<dbReference type="SUPFAM" id="SSF51905">
    <property type="entry name" value="FAD/NAD(P)-binding domain"/>
    <property type="match status" value="1"/>
</dbReference>
<keyword evidence="5" id="KW-0053">Apoptosis</keyword>
<feature type="region of interest" description="Disordered" evidence="12">
    <location>
        <begin position="38"/>
        <end position="60"/>
    </location>
</feature>
<evidence type="ECO:0000256" key="13">
    <source>
        <dbReference type="SAM" id="SignalP"/>
    </source>
</evidence>
<feature type="domain" description="FAD/NAD(P)-binding" evidence="14">
    <location>
        <begin position="77"/>
        <end position="442"/>
    </location>
</feature>
<feature type="domain" description="Mitochondrial apoptosis-inducing factor C-terminal" evidence="15">
    <location>
        <begin position="456"/>
        <end position="498"/>
    </location>
</feature>
<feature type="domain" description="Mitochondrial apoptosis-inducing factor C-terminal" evidence="15">
    <location>
        <begin position="512"/>
        <end position="545"/>
    </location>
</feature>
<dbReference type="Gene3D" id="3.50.50.60">
    <property type="entry name" value="FAD/NAD(P)-binding domain"/>
    <property type="match status" value="2"/>
</dbReference>
<feature type="signal peptide" evidence="13">
    <location>
        <begin position="1"/>
        <end position="21"/>
    </location>
</feature>
<keyword evidence="10" id="KW-0496">Mitochondrion</keyword>
<dbReference type="InterPro" id="IPR016156">
    <property type="entry name" value="FAD/NAD-linked_Rdtase_dimer_sf"/>
</dbReference>
<dbReference type="SUPFAM" id="SSF55424">
    <property type="entry name" value="FAD/NAD-linked reductases, dimerisation (C-terminal) domain"/>
    <property type="match status" value="1"/>
</dbReference>
<evidence type="ECO:0008006" key="18">
    <source>
        <dbReference type="Google" id="ProtNLM"/>
    </source>
</evidence>
<evidence type="ECO:0000256" key="5">
    <source>
        <dbReference type="ARBA" id="ARBA00022703"/>
    </source>
</evidence>
<evidence type="ECO:0000256" key="7">
    <source>
        <dbReference type="ARBA" id="ARBA00022946"/>
    </source>
</evidence>
<dbReference type="GO" id="GO:0016491">
    <property type="term" value="F:oxidoreductase activity"/>
    <property type="evidence" value="ECO:0007669"/>
    <property type="project" value="UniProtKB-KW"/>
</dbReference>
<evidence type="ECO:0000256" key="3">
    <source>
        <dbReference type="ARBA" id="ARBA00006442"/>
    </source>
</evidence>
<evidence type="ECO:0000313" key="17">
    <source>
        <dbReference type="Proteomes" id="UP001632037"/>
    </source>
</evidence>
<gene>
    <name evidence="16" type="ORF">V7S43_015683</name>
</gene>
<comment type="subcellular location">
    <subcellularLocation>
        <location evidence="2">Mitochondrion</location>
    </subcellularLocation>
</comment>
<reference evidence="16 17" key="1">
    <citation type="submission" date="2024-09" db="EMBL/GenBank/DDBJ databases">
        <title>Genome sequencing and assembly of Phytophthora oleae, isolate VK10A, causative agent of rot of olive drupes.</title>
        <authorList>
            <person name="Conti Taguali S."/>
            <person name="Riolo M."/>
            <person name="La Spada F."/>
            <person name="Cacciola S.O."/>
            <person name="Dionisio G."/>
        </authorList>
    </citation>
    <scope>NUCLEOTIDE SEQUENCE [LARGE SCALE GENOMIC DNA]</scope>
    <source>
        <strain evidence="16 17">VK10A</strain>
    </source>
</reference>
<keyword evidence="13" id="KW-0732">Signal</keyword>
<dbReference type="PANTHER" id="PTHR43557:SF4">
    <property type="entry name" value="APOPTOSIS-INDUCING FACTOR 1, MITOCHONDRIAL"/>
    <property type="match status" value="1"/>
</dbReference>
<dbReference type="Pfam" id="PF14721">
    <property type="entry name" value="AIF_C"/>
    <property type="match status" value="2"/>
</dbReference>
<dbReference type="SMART" id="SM01353">
    <property type="entry name" value="AIF_C"/>
    <property type="match status" value="1"/>
</dbReference>
<keyword evidence="8" id="KW-0560">Oxidoreductase</keyword>